<dbReference type="GO" id="GO:0008168">
    <property type="term" value="F:methyltransferase activity"/>
    <property type="evidence" value="ECO:0007669"/>
    <property type="project" value="UniProtKB-KW"/>
</dbReference>
<evidence type="ECO:0000256" key="4">
    <source>
        <dbReference type="ARBA" id="ARBA00022691"/>
    </source>
</evidence>
<organism evidence="6 7">
    <name type="scientific">Flavobacterium taihuense</name>
    <dbReference type="NCBI Taxonomy" id="2857508"/>
    <lineage>
        <taxon>Bacteria</taxon>
        <taxon>Pseudomonadati</taxon>
        <taxon>Bacteroidota</taxon>
        <taxon>Flavobacteriia</taxon>
        <taxon>Flavobacteriales</taxon>
        <taxon>Flavobacteriaceae</taxon>
        <taxon>Flavobacterium</taxon>
    </lineage>
</organism>
<reference evidence="6 7" key="1">
    <citation type="submission" date="2021-07" db="EMBL/GenBank/DDBJ databases">
        <title>Flavobacterium sp. nov. isolated from sediment on the Taihu Lake.</title>
        <authorList>
            <person name="Qu J.-H."/>
        </authorList>
    </citation>
    <scope>NUCLEOTIDE SEQUENCE [LARGE SCALE GENOMIC DNA]</scope>
    <source>
        <strain evidence="6 7">NAS39</strain>
    </source>
</reference>
<dbReference type="InterPro" id="IPR050750">
    <property type="entry name" value="C5-MTase"/>
</dbReference>
<protein>
    <recommendedName>
        <fullName evidence="1">DNA (cytosine-5-)-methyltransferase</fullName>
        <ecNumber evidence="1">2.1.1.37</ecNumber>
    </recommendedName>
</protein>
<dbReference type="Pfam" id="PF00145">
    <property type="entry name" value="DNA_methylase"/>
    <property type="match status" value="1"/>
</dbReference>
<evidence type="ECO:0000313" key="7">
    <source>
        <dbReference type="Proteomes" id="UP000812031"/>
    </source>
</evidence>
<keyword evidence="4 5" id="KW-0949">S-adenosyl-L-methionine</keyword>
<evidence type="ECO:0000256" key="3">
    <source>
        <dbReference type="ARBA" id="ARBA00022679"/>
    </source>
</evidence>
<dbReference type="Proteomes" id="UP000812031">
    <property type="component" value="Unassembled WGS sequence"/>
</dbReference>
<dbReference type="InterPro" id="IPR018117">
    <property type="entry name" value="C5_DNA_meth_AS"/>
</dbReference>
<proteinExistence type="inferred from homology"/>
<evidence type="ECO:0000256" key="1">
    <source>
        <dbReference type="ARBA" id="ARBA00011975"/>
    </source>
</evidence>
<comment type="caution">
    <text evidence="6">The sequence shown here is derived from an EMBL/GenBank/DDBJ whole genome shotgun (WGS) entry which is preliminary data.</text>
</comment>
<sequence>MSHSFTFSDLCAGIGGFRLGLEAIGGDCVYSAEFNDDCEKTYSANYGDKFDFKDVTKIDATSFPYVDVFCAGFPCQPFSIAGNQKAFSDPRGEIFFKLAELIQVSQPKVIFLENVTNLVKVEKGRVMRDILSILNEIGYNVSYDILDSSDFGVAQARKRVYIIGKRKDLGNEPFLFTRKTKGKVSFKTIIEKGDNSIPISDKWQQYIDLYTGVIDEKQLGFEVPKTRKKLERADIQADLFDCVLQIRSSGIRALSIDKPLPTFAVSISGGGAMIPVYTGERRHLSLVEMKRLMGFPDDFDFPVSRTNAIKQLANAVCPPVIESIGKDILKQIAIYPLLEIRAFG</sequence>
<feature type="active site" evidence="5">
    <location>
        <position position="75"/>
    </location>
</feature>
<gene>
    <name evidence="6" type="ORF">KZH69_18270</name>
</gene>
<dbReference type="PANTHER" id="PTHR46098">
    <property type="entry name" value="TRNA (CYTOSINE(38)-C(5))-METHYLTRANSFERASE"/>
    <property type="match status" value="1"/>
</dbReference>
<dbReference type="EC" id="2.1.1.37" evidence="1"/>
<dbReference type="RefSeq" id="WP_219318922.1">
    <property type="nucleotide sequence ID" value="NZ_JAHWYN010000024.1"/>
</dbReference>
<comment type="similarity">
    <text evidence="5">Belongs to the class I-like SAM-binding methyltransferase superfamily. C5-methyltransferase family.</text>
</comment>
<evidence type="ECO:0000313" key="6">
    <source>
        <dbReference type="EMBL" id="MBW4362437.1"/>
    </source>
</evidence>
<dbReference type="GO" id="GO:0032259">
    <property type="term" value="P:methylation"/>
    <property type="evidence" value="ECO:0007669"/>
    <property type="project" value="UniProtKB-KW"/>
</dbReference>
<accession>A0ABS6Y1G5</accession>
<dbReference type="PROSITE" id="PS00094">
    <property type="entry name" value="C5_MTASE_1"/>
    <property type="match status" value="1"/>
</dbReference>
<keyword evidence="7" id="KW-1185">Reference proteome</keyword>
<dbReference type="CDD" id="cd00315">
    <property type="entry name" value="Cyt_C5_DNA_methylase"/>
    <property type="match status" value="1"/>
</dbReference>
<evidence type="ECO:0000256" key="5">
    <source>
        <dbReference type="PROSITE-ProRule" id="PRU01016"/>
    </source>
</evidence>
<dbReference type="PANTHER" id="PTHR46098:SF1">
    <property type="entry name" value="TRNA (CYTOSINE(38)-C(5))-METHYLTRANSFERASE"/>
    <property type="match status" value="1"/>
</dbReference>
<dbReference type="PROSITE" id="PS51679">
    <property type="entry name" value="SAM_MT_C5"/>
    <property type="match status" value="1"/>
</dbReference>
<dbReference type="InterPro" id="IPR001525">
    <property type="entry name" value="C5_MeTfrase"/>
</dbReference>
<name>A0ABS6Y1G5_9FLAO</name>
<keyword evidence="3 5" id="KW-0808">Transferase</keyword>
<dbReference type="EMBL" id="JAHWYN010000024">
    <property type="protein sequence ID" value="MBW4362437.1"/>
    <property type="molecule type" value="Genomic_DNA"/>
</dbReference>
<keyword evidence="2 5" id="KW-0489">Methyltransferase</keyword>
<evidence type="ECO:0000256" key="2">
    <source>
        <dbReference type="ARBA" id="ARBA00022603"/>
    </source>
</evidence>
<dbReference type="NCBIfam" id="TIGR00675">
    <property type="entry name" value="dcm"/>
    <property type="match status" value="1"/>
</dbReference>